<sequence>MWKNEYWGGQREGAGRPKKEPTKPVRLNESEQKLITLIREKELIDLTFAFVQDTKK</sequence>
<dbReference type="EMBL" id="BMIT01000006">
    <property type="protein sequence ID" value="GGE94851.1"/>
    <property type="molecule type" value="Genomic_DNA"/>
</dbReference>
<organism evidence="2 3">
    <name type="scientific">Pseudoalteromonas gelatinilytica</name>
    <dbReference type="NCBI Taxonomy" id="1703256"/>
    <lineage>
        <taxon>Bacteria</taxon>
        <taxon>Pseudomonadati</taxon>
        <taxon>Pseudomonadota</taxon>
        <taxon>Gammaproteobacteria</taxon>
        <taxon>Alteromonadales</taxon>
        <taxon>Pseudoalteromonadaceae</taxon>
        <taxon>Pseudoalteromonas</taxon>
    </lineage>
</organism>
<feature type="compositionally biased region" description="Basic and acidic residues" evidence="1">
    <location>
        <begin position="13"/>
        <end position="26"/>
    </location>
</feature>
<dbReference type="RefSeq" id="WP_188728616.1">
    <property type="nucleotide sequence ID" value="NZ_BMIT01000006.1"/>
</dbReference>
<evidence type="ECO:0000313" key="2">
    <source>
        <dbReference type="EMBL" id="GGE94851.1"/>
    </source>
</evidence>
<comment type="caution">
    <text evidence="2">The sequence shown here is derived from an EMBL/GenBank/DDBJ whole genome shotgun (WGS) entry which is preliminary data.</text>
</comment>
<gene>
    <name evidence="2" type="ORF">GCM10008027_19780</name>
</gene>
<evidence type="ECO:0008006" key="4">
    <source>
        <dbReference type="Google" id="ProtNLM"/>
    </source>
</evidence>
<proteinExistence type="predicted"/>
<dbReference type="Proteomes" id="UP000638462">
    <property type="component" value="Unassembled WGS sequence"/>
</dbReference>
<evidence type="ECO:0000256" key="1">
    <source>
        <dbReference type="SAM" id="MobiDB-lite"/>
    </source>
</evidence>
<accession>A0ABQ1TJD5</accession>
<evidence type="ECO:0000313" key="3">
    <source>
        <dbReference type="Proteomes" id="UP000638462"/>
    </source>
</evidence>
<name>A0ABQ1TJD5_9GAMM</name>
<reference evidence="3" key="1">
    <citation type="journal article" date="2019" name="Int. J. Syst. Evol. Microbiol.">
        <title>The Global Catalogue of Microorganisms (GCM) 10K type strain sequencing project: providing services to taxonomists for standard genome sequencing and annotation.</title>
        <authorList>
            <consortium name="The Broad Institute Genomics Platform"/>
            <consortium name="The Broad Institute Genome Sequencing Center for Infectious Disease"/>
            <person name="Wu L."/>
            <person name="Ma J."/>
        </authorList>
    </citation>
    <scope>NUCLEOTIDE SEQUENCE [LARGE SCALE GENOMIC DNA]</scope>
    <source>
        <strain evidence="3">CGMCC 1.15394</strain>
    </source>
</reference>
<feature type="region of interest" description="Disordered" evidence="1">
    <location>
        <begin position="1"/>
        <end position="26"/>
    </location>
</feature>
<protein>
    <recommendedName>
        <fullName evidence="4">Transposase</fullName>
    </recommendedName>
</protein>
<keyword evidence="3" id="KW-1185">Reference proteome</keyword>